<feature type="signal peptide" evidence="1">
    <location>
        <begin position="1"/>
        <end position="22"/>
    </location>
</feature>
<name>A0A1I2JZB1_9GAMM</name>
<dbReference type="AlphaFoldDB" id="A0A1I2JZB1"/>
<reference evidence="3" key="1">
    <citation type="submission" date="2016-10" db="EMBL/GenBank/DDBJ databases">
        <authorList>
            <person name="Varghese N."/>
            <person name="Submissions S."/>
        </authorList>
    </citation>
    <scope>NUCLEOTIDE SEQUENCE [LARGE SCALE GENOMIC DNA]</scope>
    <source>
        <strain evidence="3">UNC178MFTsu3.1</strain>
    </source>
</reference>
<dbReference type="Proteomes" id="UP000199477">
    <property type="component" value="Unassembled WGS sequence"/>
</dbReference>
<evidence type="ECO:0000313" key="2">
    <source>
        <dbReference type="EMBL" id="SFF60262.1"/>
    </source>
</evidence>
<accession>A0A1I2JZB1</accession>
<evidence type="ECO:0000313" key="3">
    <source>
        <dbReference type="Proteomes" id="UP000199477"/>
    </source>
</evidence>
<protein>
    <submittedName>
        <fullName evidence="2">Uncharacterized protein</fullName>
    </submittedName>
</protein>
<gene>
    <name evidence="2" type="ORF">SAMN02799615_04345</name>
</gene>
<feature type="chain" id="PRO_5011647013" evidence="1">
    <location>
        <begin position="23"/>
        <end position="136"/>
    </location>
</feature>
<dbReference type="EMBL" id="FONH01000037">
    <property type="protein sequence ID" value="SFF60262.1"/>
    <property type="molecule type" value="Genomic_DNA"/>
</dbReference>
<organism evidence="2 3">
    <name type="scientific">Dyella marensis</name>
    <dbReference type="NCBI Taxonomy" id="500610"/>
    <lineage>
        <taxon>Bacteria</taxon>
        <taxon>Pseudomonadati</taxon>
        <taxon>Pseudomonadota</taxon>
        <taxon>Gammaproteobacteria</taxon>
        <taxon>Lysobacterales</taxon>
        <taxon>Rhodanobacteraceae</taxon>
        <taxon>Dyella</taxon>
    </lineage>
</organism>
<keyword evidence="1" id="KW-0732">Signal</keyword>
<dbReference type="STRING" id="500610.SAMN02799615_04345"/>
<sequence length="136" mass="14326">MRYLCLLATISALVFGSFSASASKEGILRMDTFELTSDGIGGSGPVTISGKQGNNGISKLTIAAFGKRFVLNEVQLAAIQGLPINGLQLSYEAGYKELGGRTVYLVLSKGFTSGTVGQKFVVITENGAIEITDELR</sequence>
<proteinExistence type="predicted"/>
<evidence type="ECO:0000256" key="1">
    <source>
        <dbReference type="SAM" id="SignalP"/>
    </source>
</evidence>
<keyword evidence="3" id="KW-1185">Reference proteome</keyword>